<keyword evidence="1" id="KW-0732">Signal</keyword>
<feature type="signal peptide" evidence="1">
    <location>
        <begin position="1"/>
        <end position="15"/>
    </location>
</feature>
<name>A0A8S1H0U2_9PELO</name>
<feature type="chain" id="PRO_5035790340" evidence="1">
    <location>
        <begin position="16"/>
        <end position="86"/>
    </location>
</feature>
<dbReference type="AlphaFoldDB" id="A0A8S1H0U2"/>
<proteinExistence type="predicted"/>
<accession>A0A8S1H0U2</accession>
<sequence length="86" mass="9423">MLIILWECCAVIGQAAPESPFDKRRLPTAASGVRSAINMGRRDSRHVSDEQQHSDLSDLIGKDLADWIGSVVVQEDGRITTEDASE</sequence>
<dbReference type="EMBL" id="CAJGYM010000009">
    <property type="protein sequence ID" value="CAD6188972.1"/>
    <property type="molecule type" value="Genomic_DNA"/>
</dbReference>
<keyword evidence="3" id="KW-1185">Reference proteome</keyword>
<protein>
    <submittedName>
        <fullName evidence="2">Uncharacterized protein</fullName>
    </submittedName>
</protein>
<dbReference type="Proteomes" id="UP000835052">
    <property type="component" value="Unassembled WGS sequence"/>
</dbReference>
<evidence type="ECO:0000313" key="3">
    <source>
        <dbReference type="Proteomes" id="UP000835052"/>
    </source>
</evidence>
<comment type="caution">
    <text evidence="2">The sequence shown here is derived from an EMBL/GenBank/DDBJ whole genome shotgun (WGS) entry which is preliminary data.</text>
</comment>
<evidence type="ECO:0000313" key="2">
    <source>
        <dbReference type="EMBL" id="CAD6188972.1"/>
    </source>
</evidence>
<organism evidence="2 3">
    <name type="scientific">Caenorhabditis auriculariae</name>
    <dbReference type="NCBI Taxonomy" id="2777116"/>
    <lineage>
        <taxon>Eukaryota</taxon>
        <taxon>Metazoa</taxon>
        <taxon>Ecdysozoa</taxon>
        <taxon>Nematoda</taxon>
        <taxon>Chromadorea</taxon>
        <taxon>Rhabditida</taxon>
        <taxon>Rhabditina</taxon>
        <taxon>Rhabditomorpha</taxon>
        <taxon>Rhabditoidea</taxon>
        <taxon>Rhabditidae</taxon>
        <taxon>Peloderinae</taxon>
        <taxon>Caenorhabditis</taxon>
    </lineage>
</organism>
<reference evidence="2" key="1">
    <citation type="submission" date="2020-10" db="EMBL/GenBank/DDBJ databases">
        <authorList>
            <person name="Kikuchi T."/>
        </authorList>
    </citation>
    <scope>NUCLEOTIDE SEQUENCE</scope>
    <source>
        <strain evidence="2">NKZ352</strain>
    </source>
</reference>
<evidence type="ECO:0000256" key="1">
    <source>
        <dbReference type="SAM" id="SignalP"/>
    </source>
</evidence>
<gene>
    <name evidence="2" type="ORF">CAUJ_LOCUS4891</name>
</gene>